<dbReference type="GO" id="GO:0006633">
    <property type="term" value="P:fatty acid biosynthetic process"/>
    <property type="evidence" value="ECO:0007669"/>
    <property type="project" value="TreeGrafter"/>
</dbReference>
<dbReference type="InterPro" id="IPR050858">
    <property type="entry name" value="Mal-CoA-ACP_Trans/PKS_FabD"/>
</dbReference>
<evidence type="ECO:0000256" key="3">
    <source>
        <dbReference type="ARBA" id="ARBA00048462"/>
    </source>
</evidence>
<feature type="domain" description="Malonyl-CoA:ACP transacylase (MAT)" evidence="6">
    <location>
        <begin position="1"/>
        <end position="291"/>
    </location>
</feature>
<dbReference type="GO" id="GO:0004314">
    <property type="term" value="F:[acyl-carrier-protein] S-malonyltransferase activity"/>
    <property type="evidence" value="ECO:0007669"/>
    <property type="project" value="UniProtKB-EC"/>
</dbReference>
<dbReference type="STRING" id="1802363.A2682_03480"/>
<dbReference type="InterPro" id="IPR024925">
    <property type="entry name" value="Malonyl_CoA-ACP_transAc"/>
</dbReference>
<dbReference type="SUPFAM" id="SSF52151">
    <property type="entry name" value="FabD/lysophospholipase-like"/>
    <property type="match status" value="1"/>
</dbReference>
<sequence>MGQDLVAAYPEAQALFEQADKTLGYPLSQLCFAGPEHALTDTINAQPALVTHSIAVLRALQAIQPGVSPAFVAGHSLGEYSALVAADVLEFADALKLVRERGRVMKEVGEKSPGGIAAIIGMDTATLETVCRETGVQIANYNAPGQIVIAGEKDALARAIELAKARGARHVLPIAVSVAAHSRLMAPVAREFAASVAKTPMRAPQVPVLSNVTALPLVDVDAIRRELVVQLTSPVQWIRSIEHIIAQGTTSFVELGPKDVLARLIRRIHKDAHVVSIGDVASIKALGSEQW</sequence>
<feature type="active site" evidence="5">
    <location>
        <position position="76"/>
    </location>
</feature>
<protein>
    <recommendedName>
        <fullName evidence="4">Malonyl CoA-acyl carrier protein transacylase</fullName>
        <ecNumber evidence="4">2.3.1.39</ecNumber>
    </recommendedName>
</protein>
<dbReference type="NCBIfam" id="TIGR00128">
    <property type="entry name" value="fabD"/>
    <property type="match status" value="1"/>
</dbReference>
<proteinExistence type="inferred from homology"/>
<organism evidence="7 8">
    <name type="scientific">Terrybacteria sp. (strain RIFCSPHIGHO2_01_FULL_58_15)</name>
    <dbReference type="NCBI Taxonomy" id="1802363"/>
    <lineage>
        <taxon>Bacteria</taxon>
        <taxon>Candidatus Terryibacteriota</taxon>
    </lineage>
</organism>
<dbReference type="FunFam" id="3.30.70.250:FF:000001">
    <property type="entry name" value="Malonyl CoA-acyl carrier protein transacylase"/>
    <property type="match status" value="1"/>
</dbReference>
<evidence type="ECO:0000313" key="8">
    <source>
        <dbReference type="Proteomes" id="UP000178690"/>
    </source>
</evidence>
<dbReference type="EMBL" id="MHST01000008">
    <property type="protein sequence ID" value="OHA49540.1"/>
    <property type="molecule type" value="Genomic_DNA"/>
</dbReference>
<dbReference type="InterPro" id="IPR001227">
    <property type="entry name" value="Ac_transferase_dom_sf"/>
</dbReference>
<evidence type="ECO:0000256" key="1">
    <source>
        <dbReference type="ARBA" id="ARBA00022679"/>
    </source>
</evidence>
<name>A0A1G2PMI4_TERXR</name>
<keyword evidence="1 4" id="KW-0808">Transferase</keyword>
<dbReference type="InterPro" id="IPR004410">
    <property type="entry name" value="Malonyl_CoA-ACP_transAc_FabD"/>
</dbReference>
<dbReference type="Gene3D" id="3.40.366.10">
    <property type="entry name" value="Malonyl-Coenzyme A Acyl Carrier Protein, domain 2"/>
    <property type="match status" value="1"/>
</dbReference>
<comment type="similarity">
    <text evidence="4">Belongs to the fabD family.</text>
</comment>
<dbReference type="Pfam" id="PF00698">
    <property type="entry name" value="Acyl_transf_1"/>
    <property type="match status" value="1"/>
</dbReference>
<dbReference type="InterPro" id="IPR016035">
    <property type="entry name" value="Acyl_Trfase/lysoPLipase"/>
</dbReference>
<accession>A0A1G2PMI4</accession>
<evidence type="ECO:0000259" key="6">
    <source>
        <dbReference type="SMART" id="SM00827"/>
    </source>
</evidence>
<keyword evidence="2 4" id="KW-0012">Acyltransferase</keyword>
<dbReference type="SUPFAM" id="SSF55048">
    <property type="entry name" value="Probable ACP-binding domain of malonyl-CoA ACP transacylase"/>
    <property type="match status" value="1"/>
</dbReference>
<comment type="caution">
    <text evidence="7">The sequence shown here is derived from an EMBL/GenBank/DDBJ whole genome shotgun (WGS) entry which is preliminary data.</text>
</comment>
<dbReference type="GO" id="GO:0005829">
    <property type="term" value="C:cytosol"/>
    <property type="evidence" value="ECO:0007669"/>
    <property type="project" value="TreeGrafter"/>
</dbReference>
<dbReference type="Proteomes" id="UP000178690">
    <property type="component" value="Unassembled WGS sequence"/>
</dbReference>
<evidence type="ECO:0000256" key="2">
    <source>
        <dbReference type="ARBA" id="ARBA00023315"/>
    </source>
</evidence>
<dbReference type="PANTHER" id="PTHR42681:SF1">
    <property type="entry name" value="MALONYL-COA-ACYL CARRIER PROTEIN TRANSACYLASE, MITOCHONDRIAL"/>
    <property type="match status" value="1"/>
</dbReference>
<evidence type="ECO:0000256" key="5">
    <source>
        <dbReference type="PIRSR" id="PIRSR000446-1"/>
    </source>
</evidence>
<dbReference type="InterPro" id="IPR016036">
    <property type="entry name" value="Malonyl_transacylase_ACP-bd"/>
</dbReference>
<dbReference type="PANTHER" id="PTHR42681">
    <property type="entry name" value="MALONYL-COA-ACYL CARRIER PROTEIN TRANSACYLASE, MITOCHONDRIAL"/>
    <property type="match status" value="1"/>
</dbReference>
<dbReference type="EC" id="2.3.1.39" evidence="4"/>
<dbReference type="Gene3D" id="3.30.70.250">
    <property type="entry name" value="Malonyl-CoA ACP transacylase, ACP-binding"/>
    <property type="match status" value="1"/>
</dbReference>
<comment type="catalytic activity">
    <reaction evidence="3 4">
        <text>holo-[ACP] + malonyl-CoA = malonyl-[ACP] + CoA</text>
        <dbReference type="Rhea" id="RHEA:41792"/>
        <dbReference type="Rhea" id="RHEA-COMP:9623"/>
        <dbReference type="Rhea" id="RHEA-COMP:9685"/>
        <dbReference type="ChEBI" id="CHEBI:57287"/>
        <dbReference type="ChEBI" id="CHEBI:57384"/>
        <dbReference type="ChEBI" id="CHEBI:64479"/>
        <dbReference type="ChEBI" id="CHEBI:78449"/>
        <dbReference type="EC" id="2.3.1.39"/>
    </reaction>
</comment>
<dbReference type="PIRSF" id="PIRSF000446">
    <property type="entry name" value="Mct"/>
    <property type="match status" value="1"/>
</dbReference>
<evidence type="ECO:0000313" key="7">
    <source>
        <dbReference type="EMBL" id="OHA49540.1"/>
    </source>
</evidence>
<dbReference type="AlphaFoldDB" id="A0A1G2PMI4"/>
<reference evidence="7 8" key="1">
    <citation type="journal article" date="2016" name="Nat. Commun.">
        <title>Thousands of microbial genomes shed light on interconnected biogeochemical processes in an aquifer system.</title>
        <authorList>
            <person name="Anantharaman K."/>
            <person name="Brown C.T."/>
            <person name="Hug L.A."/>
            <person name="Sharon I."/>
            <person name="Castelle C.J."/>
            <person name="Probst A.J."/>
            <person name="Thomas B.C."/>
            <person name="Singh A."/>
            <person name="Wilkins M.J."/>
            <person name="Karaoz U."/>
            <person name="Brodie E.L."/>
            <person name="Williams K.H."/>
            <person name="Hubbard S.S."/>
            <person name="Banfield J.F."/>
        </authorList>
    </citation>
    <scope>NUCLEOTIDE SEQUENCE [LARGE SCALE GENOMIC DNA]</scope>
    <source>
        <strain evidence="8">RIFCSPHIGHO2_01_FULL_58_15</strain>
    </source>
</reference>
<gene>
    <name evidence="7" type="ORF">A2682_03480</name>
</gene>
<feature type="active site" evidence="5">
    <location>
        <position position="181"/>
    </location>
</feature>
<dbReference type="InterPro" id="IPR014043">
    <property type="entry name" value="Acyl_transferase_dom"/>
</dbReference>
<evidence type="ECO:0000256" key="4">
    <source>
        <dbReference type="PIRNR" id="PIRNR000446"/>
    </source>
</evidence>
<dbReference type="SMART" id="SM00827">
    <property type="entry name" value="PKS_AT"/>
    <property type="match status" value="1"/>
</dbReference>